<organism evidence="2 3">
    <name type="scientific">Ambrosiozyma monospora</name>
    <name type="common">Yeast</name>
    <name type="synonym">Endomycopsis monosporus</name>
    <dbReference type="NCBI Taxonomy" id="43982"/>
    <lineage>
        <taxon>Eukaryota</taxon>
        <taxon>Fungi</taxon>
        <taxon>Dikarya</taxon>
        <taxon>Ascomycota</taxon>
        <taxon>Saccharomycotina</taxon>
        <taxon>Pichiomycetes</taxon>
        <taxon>Pichiales</taxon>
        <taxon>Pichiaceae</taxon>
        <taxon>Ambrosiozyma</taxon>
    </lineage>
</organism>
<protein>
    <submittedName>
        <fullName evidence="2">Unnamed protein product</fullName>
    </submittedName>
</protein>
<dbReference type="Proteomes" id="UP001165063">
    <property type="component" value="Unassembled WGS sequence"/>
</dbReference>
<keyword evidence="3" id="KW-1185">Reference proteome</keyword>
<gene>
    <name evidence="2" type="ORF">Amon01_000989500</name>
</gene>
<feature type="compositionally biased region" description="Low complexity" evidence="1">
    <location>
        <begin position="125"/>
        <end position="155"/>
    </location>
</feature>
<evidence type="ECO:0000313" key="2">
    <source>
        <dbReference type="EMBL" id="GME80763.1"/>
    </source>
</evidence>
<feature type="compositionally biased region" description="Polar residues" evidence="1">
    <location>
        <begin position="156"/>
        <end position="178"/>
    </location>
</feature>
<comment type="caution">
    <text evidence="2">The sequence shown here is derived from an EMBL/GenBank/DDBJ whole genome shotgun (WGS) entry which is preliminary data.</text>
</comment>
<feature type="compositionally biased region" description="Polar residues" evidence="1">
    <location>
        <begin position="114"/>
        <end position="124"/>
    </location>
</feature>
<evidence type="ECO:0000256" key="1">
    <source>
        <dbReference type="SAM" id="MobiDB-lite"/>
    </source>
</evidence>
<reference evidence="2" key="1">
    <citation type="submission" date="2023-04" db="EMBL/GenBank/DDBJ databases">
        <title>Ambrosiozyma monospora NBRC 1965.</title>
        <authorList>
            <person name="Ichikawa N."/>
            <person name="Sato H."/>
            <person name="Tonouchi N."/>
        </authorList>
    </citation>
    <scope>NUCLEOTIDE SEQUENCE</scope>
    <source>
        <strain evidence="2">NBRC 1965</strain>
    </source>
</reference>
<evidence type="ECO:0000313" key="3">
    <source>
        <dbReference type="Proteomes" id="UP001165063"/>
    </source>
</evidence>
<dbReference type="EMBL" id="BSXU01014387">
    <property type="protein sequence ID" value="GME80763.1"/>
    <property type="molecule type" value="Genomic_DNA"/>
</dbReference>
<name>A0A9W6WKI7_AMBMO</name>
<accession>A0A9W6WKI7</accession>
<feature type="region of interest" description="Disordered" evidence="1">
    <location>
        <begin position="1"/>
        <end position="38"/>
    </location>
</feature>
<dbReference type="AlphaFoldDB" id="A0A9W6WKI7"/>
<sequence>MLPTPPPTGLNQSSLPQPPASLPPAPPHAPGPGPSDFYNYSFSPVGMIPYFPPLSSFYNPYTYYKTSQGLPGGSGPNARSRRAVSYTFGNGTSARGTNTNGGGASSTSGGLVTSPGQHQSSSTDNYSQQQQAASNSSTSNTGSSSSSYTTTSTGNFNQRPYQQNFNNSNRQFGSNGSSFPPVAANNLNSNSPSHVHHINNLTTVTHIKRFWETITPQS</sequence>
<feature type="region of interest" description="Disordered" evidence="1">
    <location>
        <begin position="88"/>
        <end position="180"/>
    </location>
</feature>
<feature type="compositionally biased region" description="Pro residues" evidence="1">
    <location>
        <begin position="16"/>
        <end position="33"/>
    </location>
</feature>
<proteinExistence type="predicted"/>
<feature type="compositionally biased region" description="Low complexity" evidence="1">
    <location>
        <begin position="89"/>
        <end position="98"/>
    </location>
</feature>